<gene>
    <name evidence="4" type="ORF">SAMN05661053_0573</name>
</gene>
<dbReference type="PANTHER" id="PTHR43278">
    <property type="entry name" value="NAD(P)H-DEPENDENT FMN-CONTAINING OXIDOREDUCTASE YWQN-RELATED"/>
    <property type="match status" value="1"/>
</dbReference>
<dbReference type="SUPFAM" id="SSF52218">
    <property type="entry name" value="Flavoproteins"/>
    <property type="match status" value="1"/>
</dbReference>
<proteinExistence type="predicted"/>
<dbReference type="RefSeq" id="WP_109572015.1">
    <property type="nucleotide sequence ID" value="NZ_UHJL01000001.1"/>
</dbReference>
<evidence type="ECO:0000313" key="5">
    <source>
        <dbReference type="Proteomes" id="UP000255423"/>
    </source>
</evidence>
<feature type="domain" description="NADPH-dependent FMN reductase-like" evidence="3">
    <location>
        <begin position="1"/>
        <end position="130"/>
    </location>
</feature>
<keyword evidence="1" id="KW-0285">Flavoprotein</keyword>
<dbReference type="InterPro" id="IPR029039">
    <property type="entry name" value="Flavoprotein-like_sf"/>
</dbReference>
<name>A0A380RWS8_FIBSU</name>
<dbReference type="PANTHER" id="PTHR43278:SF4">
    <property type="entry name" value="NAD(P)H-DEPENDENT FMN-CONTAINING OXIDOREDUCTASE YWQN-RELATED"/>
    <property type="match status" value="1"/>
</dbReference>
<dbReference type="AlphaFoldDB" id="A0A380RWS8"/>
<dbReference type="EMBL" id="UHJL01000001">
    <property type="protein sequence ID" value="SUQ19342.1"/>
    <property type="molecule type" value="Genomic_DNA"/>
</dbReference>
<dbReference type="InterPro" id="IPR005025">
    <property type="entry name" value="FMN_Rdtase-like_dom"/>
</dbReference>
<reference evidence="4 5" key="1">
    <citation type="submission" date="2017-08" db="EMBL/GenBank/DDBJ databases">
        <authorList>
            <person name="de Groot N.N."/>
        </authorList>
    </citation>
    <scope>NUCLEOTIDE SEQUENCE [LARGE SCALE GENOMIC DNA]</scope>
    <source>
        <strain evidence="4 5">HM2</strain>
    </source>
</reference>
<dbReference type="Pfam" id="PF03358">
    <property type="entry name" value="FMN_red"/>
    <property type="match status" value="1"/>
</dbReference>
<evidence type="ECO:0000256" key="2">
    <source>
        <dbReference type="ARBA" id="ARBA00022643"/>
    </source>
</evidence>
<dbReference type="Proteomes" id="UP000255423">
    <property type="component" value="Unassembled WGS sequence"/>
</dbReference>
<evidence type="ECO:0000256" key="1">
    <source>
        <dbReference type="ARBA" id="ARBA00022630"/>
    </source>
</evidence>
<accession>A0A380RWS8</accession>
<protein>
    <submittedName>
        <fullName evidence="4">Flavodoxin-like fold</fullName>
    </submittedName>
</protein>
<dbReference type="InterPro" id="IPR051796">
    <property type="entry name" value="ISF_SsuE-like"/>
</dbReference>
<keyword evidence="2" id="KW-0288">FMN</keyword>
<dbReference type="GO" id="GO:0016491">
    <property type="term" value="F:oxidoreductase activity"/>
    <property type="evidence" value="ECO:0007669"/>
    <property type="project" value="InterPro"/>
</dbReference>
<sequence>MKYVILNASPRPNSNISQMLGIVRNELLACGDRVLYVDVCKLQFRPCIGCMKCRSAHDCVMPDDDAKQVLHLVQDCDALIVGSPCYWGNMTGQLKMLFDRWVYGMMDHGESGYPIPLLKDKRAVIITTCSTPWPFNILFKQSAGTVRALKEVLCWSGFKIAGVLQKGGTLKNKELTSREIAKCRSFANKLHHKHS</sequence>
<dbReference type="Gene3D" id="3.40.50.360">
    <property type="match status" value="1"/>
</dbReference>
<evidence type="ECO:0000313" key="4">
    <source>
        <dbReference type="EMBL" id="SUQ19342.1"/>
    </source>
</evidence>
<evidence type="ECO:0000259" key="3">
    <source>
        <dbReference type="Pfam" id="PF03358"/>
    </source>
</evidence>
<organism evidence="4 5">
    <name type="scientific">Fibrobacter succinogenes</name>
    <name type="common">Bacteroides succinogenes</name>
    <dbReference type="NCBI Taxonomy" id="833"/>
    <lineage>
        <taxon>Bacteria</taxon>
        <taxon>Pseudomonadati</taxon>
        <taxon>Fibrobacterota</taxon>
        <taxon>Fibrobacteria</taxon>
        <taxon>Fibrobacterales</taxon>
        <taxon>Fibrobacteraceae</taxon>
        <taxon>Fibrobacter</taxon>
    </lineage>
</organism>